<proteinExistence type="predicted"/>
<dbReference type="EMBL" id="UINC01055935">
    <property type="protein sequence ID" value="SVB75391.1"/>
    <property type="molecule type" value="Genomic_DNA"/>
</dbReference>
<evidence type="ECO:0000313" key="1">
    <source>
        <dbReference type="EMBL" id="SVB75391.1"/>
    </source>
</evidence>
<organism evidence="1">
    <name type="scientific">marine metagenome</name>
    <dbReference type="NCBI Taxonomy" id="408172"/>
    <lineage>
        <taxon>unclassified sequences</taxon>
        <taxon>metagenomes</taxon>
        <taxon>ecological metagenomes</taxon>
    </lineage>
</organism>
<name>A0A382GML7_9ZZZZ</name>
<gene>
    <name evidence="1" type="ORF">METZ01_LOCUS228245</name>
</gene>
<feature type="non-terminal residue" evidence="1">
    <location>
        <position position="1"/>
    </location>
</feature>
<dbReference type="AlphaFoldDB" id="A0A382GML7"/>
<accession>A0A382GML7</accession>
<protein>
    <submittedName>
        <fullName evidence="1">Uncharacterized protein</fullName>
    </submittedName>
</protein>
<reference evidence="1" key="1">
    <citation type="submission" date="2018-05" db="EMBL/GenBank/DDBJ databases">
        <authorList>
            <person name="Lanie J.A."/>
            <person name="Ng W.-L."/>
            <person name="Kazmierczak K.M."/>
            <person name="Andrzejewski T.M."/>
            <person name="Davidsen T.M."/>
            <person name="Wayne K.J."/>
            <person name="Tettelin H."/>
            <person name="Glass J.I."/>
            <person name="Rusch D."/>
            <person name="Podicherti R."/>
            <person name="Tsui H.-C.T."/>
            <person name="Winkler M.E."/>
        </authorList>
    </citation>
    <scope>NUCLEOTIDE SEQUENCE</scope>
</reference>
<sequence length="51" mass="6139">YPHLYPIIISFDKHIVLIQPIFIHFPSDKYFLVVNGKNNIEYYSQKIDENN</sequence>